<feature type="domain" description="DUF6857" evidence="2">
    <location>
        <begin position="262"/>
        <end position="344"/>
    </location>
</feature>
<evidence type="ECO:0008006" key="5">
    <source>
        <dbReference type="Google" id="ProtNLM"/>
    </source>
</evidence>
<evidence type="ECO:0000259" key="1">
    <source>
        <dbReference type="Pfam" id="PF06075"/>
    </source>
</evidence>
<protein>
    <recommendedName>
        <fullName evidence="5">DUF936 family protein</fullName>
    </recommendedName>
</protein>
<comment type="caution">
    <text evidence="3">The sequence shown here is derived from an EMBL/GenBank/DDBJ whole genome shotgun (WGS) entry which is preliminary data.</text>
</comment>
<gene>
    <name evidence="3" type="ORF">H5410_019154</name>
</gene>
<feature type="domain" description="DUF936" evidence="1">
    <location>
        <begin position="4"/>
        <end position="119"/>
    </location>
</feature>
<keyword evidence="4" id="KW-1185">Reference proteome</keyword>
<evidence type="ECO:0000259" key="2">
    <source>
        <dbReference type="Pfam" id="PF21647"/>
    </source>
</evidence>
<evidence type="ECO:0000313" key="4">
    <source>
        <dbReference type="Proteomes" id="UP000824120"/>
    </source>
</evidence>
<reference evidence="3 4" key="1">
    <citation type="submission" date="2020-09" db="EMBL/GenBank/DDBJ databases">
        <title>De no assembly of potato wild relative species, Solanum commersonii.</title>
        <authorList>
            <person name="Cho K."/>
        </authorList>
    </citation>
    <scope>NUCLEOTIDE SEQUENCE [LARGE SCALE GENOMIC DNA]</scope>
    <source>
        <strain evidence="3">LZ3.2</strain>
        <tissue evidence="3">Leaf</tissue>
    </source>
</reference>
<feature type="domain" description="DUF6857" evidence="2">
    <location>
        <begin position="366"/>
        <end position="514"/>
    </location>
</feature>
<evidence type="ECO:0000313" key="3">
    <source>
        <dbReference type="EMBL" id="KAG5619330.1"/>
    </source>
</evidence>
<dbReference type="AlphaFoldDB" id="A0A9J6A4Q8"/>
<dbReference type="PANTHER" id="PTHR31928:SF23">
    <property type="entry name" value="DUF936 DOMAIN-CONTAINING PROTEIN"/>
    <property type="match status" value="1"/>
</dbReference>
<organism evidence="3 4">
    <name type="scientific">Solanum commersonii</name>
    <name type="common">Commerson's wild potato</name>
    <name type="synonym">Commerson's nightshade</name>
    <dbReference type="NCBI Taxonomy" id="4109"/>
    <lineage>
        <taxon>Eukaryota</taxon>
        <taxon>Viridiplantae</taxon>
        <taxon>Streptophyta</taxon>
        <taxon>Embryophyta</taxon>
        <taxon>Tracheophyta</taxon>
        <taxon>Spermatophyta</taxon>
        <taxon>Magnoliopsida</taxon>
        <taxon>eudicotyledons</taxon>
        <taxon>Gunneridae</taxon>
        <taxon>Pentapetalae</taxon>
        <taxon>asterids</taxon>
        <taxon>lamiids</taxon>
        <taxon>Solanales</taxon>
        <taxon>Solanaceae</taxon>
        <taxon>Solanoideae</taxon>
        <taxon>Solaneae</taxon>
        <taxon>Solanum</taxon>
    </lineage>
</organism>
<sequence>MAALVPGVLIKLLQSMHSNKKVRGEYRSILLQVISIVPALNGSELWPNHGFFIKVSDSSHSTYVTLSKEENEIILNNKLQLGQFFYVERMEPGTPVPVLVGVRPLPGRHPFVGNPKDLMQMLEPSEVTVRNAQEDVNGSKLTESPELNKADTKNKFVIKEQKTVVASRYMRGVLTSNTKIGGLDQGTGVKGIENESSGAAKKAVPLKEKQCELKGQTWSSTPFRSQSDAFVTNSGINKHLKTPRFSTLKLTRSCKQESVGENSQSSEAYMPWSSLPTNLAKPGKGILRRGLLASLVAAEAQEEAKEAEKLLHCLRMFAELCTSASPECPHISLSKFFTLNNLIELPSTVKTKELTPDKFATKLFVHEKVKEGKMTCFLNGKATSKSLTPSVELSGAEKLEWAKGGGSKDIVELRELLLNEMQSWFLKFLEGALEVGFWQNKQEQKKKVSVPCQTESKNQIAFTLSQLKHANEWLDKVRSTLCSDKNNVADRVDRLKQKLYTCLLLYMDSAASALGKSTS</sequence>
<dbReference type="Proteomes" id="UP000824120">
    <property type="component" value="Chromosome 3"/>
</dbReference>
<dbReference type="Pfam" id="PF06075">
    <property type="entry name" value="DUF936"/>
    <property type="match status" value="1"/>
</dbReference>
<dbReference type="EMBL" id="JACXVP010000003">
    <property type="protein sequence ID" value="KAG5619330.1"/>
    <property type="molecule type" value="Genomic_DNA"/>
</dbReference>
<dbReference type="InterPro" id="IPR049172">
    <property type="entry name" value="DUF6857_pln"/>
</dbReference>
<dbReference type="PANTHER" id="PTHR31928">
    <property type="entry name" value="EXPRESSED PROTEIN"/>
    <property type="match status" value="1"/>
</dbReference>
<dbReference type="OrthoDB" id="773154at2759"/>
<accession>A0A9J6A4Q8</accession>
<dbReference type="Pfam" id="PF21647">
    <property type="entry name" value="DUF6857"/>
    <property type="match status" value="2"/>
</dbReference>
<name>A0A9J6A4Q8_SOLCO</name>
<dbReference type="InterPro" id="IPR048297">
    <property type="entry name" value="DUF936_dom_pln"/>
</dbReference>
<dbReference type="InterPro" id="IPR010341">
    <property type="entry name" value="DUF936_pln"/>
</dbReference>
<proteinExistence type="predicted"/>